<name>A0A5C6G3C5_METRR</name>
<dbReference type="InterPro" id="IPR011990">
    <property type="entry name" value="TPR-like_helical_dom_sf"/>
</dbReference>
<evidence type="ECO:0000313" key="1">
    <source>
        <dbReference type="EMBL" id="TWU70701.1"/>
    </source>
</evidence>
<dbReference type="Gene3D" id="1.25.40.10">
    <property type="entry name" value="Tetratricopeptide repeat domain"/>
    <property type="match status" value="1"/>
</dbReference>
<organism evidence="1 2">
    <name type="scientific">Metarhizium rileyi (strain RCEF 4871)</name>
    <name type="common">Nomuraea rileyi</name>
    <dbReference type="NCBI Taxonomy" id="1649241"/>
    <lineage>
        <taxon>Eukaryota</taxon>
        <taxon>Fungi</taxon>
        <taxon>Dikarya</taxon>
        <taxon>Ascomycota</taxon>
        <taxon>Pezizomycotina</taxon>
        <taxon>Sordariomycetes</taxon>
        <taxon>Hypocreomycetidae</taxon>
        <taxon>Hypocreales</taxon>
        <taxon>Clavicipitaceae</taxon>
        <taxon>Metarhizium</taxon>
    </lineage>
</organism>
<reference evidence="2" key="1">
    <citation type="submission" date="2018-12" db="EMBL/GenBank/DDBJ databases">
        <title>The complete genome of Metarhizium rileyi, a key fungal pathogen of Lepidoptera.</title>
        <authorList>
            <person name="Binneck E."/>
            <person name="Lastra C.C.L."/>
            <person name="Sosa-Gomez D.R."/>
        </authorList>
    </citation>
    <scope>NUCLEOTIDE SEQUENCE [LARGE SCALE GENOMIC DNA]</scope>
    <source>
        <strain evidence="2">Cep018-CH2</strain>
    </source>
</reference>
<proteinExistence type="predicted"/>
<sequence>MTLRLCRKPFPLYRPINADIVNIDAPSAARGTNGVLVAADGSVLAIWLPFLGGITTPSLSAALLSLQNGHIPSSPIFPAEFEGVSITTTRAMGLPEDVSTTMGVAENHDPRVYRVKKTTCGLGSALLEDDIVISIDGKLCTNWADFGVTSSSDMRAVIMRQGSIKALDIHTTHVDTLETDRCIEFCGAYIQRPHLAVRHCLDALPSEVYVTFVIPGSPADRYSLPPQSLVTMINGRRVGDFDSFVDVARCLSEDRTDLLLEAEREFRKALGGFNEIWGSDNMWTHSAAIKFSDVYRTQGRLGDAAIMLRMRMLGVAKIHGASHPVVVSKAPRFINLYEQYMGQGRWDDARGVCEMALTTFEEIFGHSHKETLHVVWDLAHISKEQGSIDAGHVVVNFLTTGTYSCLRPQGNNAGERTASELKIAFRVYDAAEFLEIPALGNLAIREVKRIGPEVDILSIICTVDNLSPAGASYITSRMQDFCDTLTPDSAAGVLIKMASPKTLSELLFKMAVEMRVHQLSPEKILHGRIVSMGATASDIFGPTRKGMEAPYAKEKHLHF</sequence>
<gene>
    <name evidence="1" type="ORF">ED733_000635</name>
</gene>
<dbReference type="AlphaFoldDB" id="A0A5C6G3C5"/>
<dbReference type="PANTHER" id="PTHR46366:SF8">
    <property type="entry name" value="PRO-APOPTOTIC SERINE PROTEASE NMA111"/>
    <property type="match status" value="1"/>
</dbReference>
<dbReference type="Gene3D" id="2.30.42.10">
    <property type="match status" value="1"/>
</dbReference>
<dbReference type="Proteomes" id="UP000317257">
    <property type="component" value="Unassembled WGS sequence"/>
</dbReference>
<comment type="caution">
    <text evidence="1">The sequence shown here is derived from an EMBL/GenBank/DDBJ whole genome shotgun (WGS) entry which is preliminary data.</text>
</comment>
<dbReference type="InterPro" id="IPR036034">
    <property type="entry name" value="PDZ_sf"/>
</dbReference>
<dbReference type="SUPFAM" id="SSF50156">
    <property type="entry name" value="PDZ domain-like"/>
    <property type="match status" value="1"/>
</dbReference>
<dbReference type="EMBL" id="SBHS01000065">
    <property type="protein sequence ID" value="TWU70701.1"/>
    <property type="molecule type" value="Genomic_DNA"/>
</dbReference>
<dbReference type="PANTHER" id="PTHR46366">
    <property type="entry name" value="PRO-APOPTOTIC SERINE PROTEASE NMA111"/>
    <property type="match status" value="1"/>
</dbReference>
<evidence type="ECO:0008006" key="3">
    <source>
        <dbReference type="Google" id="ProtNLM"/>
    </source>
</evidence>
<protein>
    <recommendedName>
        <fullName evidence="3">PDZ domain-containing protein</fullName>
    </recommendedName>
</protein>
<accession>A0A5C6G3C5</accession>
<evidence type="ECO:0000313" key="2">
    <source>
        <dbReference type="Proteomes" id="UP000317257"/>
    </source>
</evidence>